<dbReference type="Proteomes" id="UP000295304">
    <property type="component" value="Unassembled WGS sequence"/>
</dbReference>
<dbReference type="InterPro" id="IPR003607">
    <property type="entry name" value="HD/PDEase_dom"/>
</dbReference>
<dbReference type="Gene3D" id="3.30.450.20">
    <property type="entry name" value="PAS domain"/>
    <property type="match status" value="1"/>
</dbReference>
<dbReference type="EMBL" id="SLZW01000008">
    <property type="protein sequence ID" value="TCS61374.1"/>
    <property type="molecule type" value="Genomic_DNA"/>
</dbReference>
<dbReference type="InterPro" id="IPR000014">
    <property type="entry name" value="PAS"/>
</dbReference>
<evidence type="ECO:0000259" key="3">
    <source>
        <dbReference type="PROSITE" id="PS51832"/>
    </source>
</evidence>
<keyword evidence="5" id="KW-1185">Reference proteome</keyword>
<gene>
    <name evidence="4" type="ORF">EDD55_108176</name>
</gene>
<dbReference type="PANTHER" id="PTHR43155">
    <property type="entry name" value="CYCLIC DI-GMP PHOSPHODIESTERASE PA4108-RELATED"/>
    <property type="match status" value="1"/>
</dbReference>
<accession>A0A4R3J7K0</accession>
<organism evidence="4 5">
    <name type="scientific">Varunaivibrio sulfuroxidans</name>
    <dbReference type="NCBI Taxonomy" id="1773489"/>
    <lineage>
        <taxon>Bacteria</taxon>
        <taxon>Pseudomonadati</taxon>
        <taxon>Pseudomonadota</taxon>
        <taxon>Alphaproteobacteria</taxon>
        <taxon>Rhodospirillales</taxon>
        <taxon>Magnetovibrionaceae</taxon>
        <taxon>Varunaivibrio</taxon>
    </lineage>
</organism>
<evidence type="ECO:0000256" key="1">
    <source>
        <dbReference type="SAM" id="Phobius"/>
    </source>
</evidence>
<dbReference type="PROSITE" id="PS51832">
    <property type="entry name" value="HD_GYP"/>
    <property type="match status" value="1"/>
</dbReference>
<feature type="transmembrane region" description="Helical" evidence="1">
    <location>
        <begin position="349"/>
        <end position="368"/>
    </location>
</feature>
<dbReference type="PANTHER" id="PTHR43155:SF2">
    <property type="entry name" value="CYCLIC DI-GMP PHOSPHODIESTERASE PA4108"/>
    <property type="match status" value="1"/>
</dbReference>
<dbReference type="Pfam" id="PF13487">
    <property type="entry name" value="HD_5"/>
    <property type="match status" value="1"/>
</dbReference>
<feature type="transmembrane region" description="Helical" evidence="1">
    <location>
        <begin position="31"/>
        <end position="50"/>
    </location>
</feature>
<keyword evidence="1" id="KW-0472">Membrane</keyword>
<dbReference type="Pfam" id="PF08448">
    <property type="entry name" value="PAS_4"/>
    <property type="match status" value="1"/>
</dbReference>
<proteinExistence type="predicted"/>
<dbReference type="InterPro" id="IPR037522">
    <property type="entry name" value="HD_GYP_dom"/>
</dbReference>
<dbReference type="GO" id="GO:0008081">
    <property type="term" value="F:phosphoric diester hydrolase activity"/>
    <property type="evidence" value="ECO:0007669"/>
    <property type="project" value="UniProtKB-ARBA"/>
</dbReference>
<dbReference type="SUPFAM" id="SSF55785">
    <property type="entry name" value="PYP-like sensor domain (PAS domain)"/>
    <property type="match status" value="1"/>
</dbReference>
<protein>
    <submittedName>
        <fullName evidence="4">HD-GYP domain-containing protein (C-di-GMP phosphodiesterase class II)</fullName>
    </submittedName>
</protein>
<keyword evidence="1" id="KW-1133">Transmembrane helix</keyword>
<dbReference type="SUPFAM" id="SSF109604">
    <property type="entry name" value="HD-domain/PDEase-like"/>
    <property type="match status" value="1"/>
</dbReference>
<feature type="domain" description="PAS" evidence="2">
    <location>
        <begin position="392"/>
        <end position="463"/>
    </location>
</feature>
<dbReference type="AlphaFoldDB" id="A0A4R3J7K0"/>
<sequence length="728" mass="79714">MPVKDAVERDKASDKATRQLESVNRPINTRMAVIFISMGLAIAIAVFFAFKFVQNERQRTLQEWQIRLGIVADSRLAEVNAWLDQNFKVMRELAENASLQLYMSELSAAGSDPAARVDVEAQGTYLRNMLTATAERNGFVPPVAAAQISANVERVGIAGIGLTDAKGAPLSSTSSMPPITGKLRKDIIKALTGEPVLIDAYIGASNLPTIGFVLPIYGIQDDPTGPAGLGTVVGIRVLDSSLFSHLAQPGETTKTAETVIVRREGNTVQYISPLGDGTKPLKLSLAMTTPDLASAYALKNPGGFAIKRDYAGNDVLVVSRKIANTPWILIRKIDVSEALASSETRLKTLLTVFVLIIIGVTITIIAVWRHGSSLRAAQAAENFRISSERFKNMSRFMNLISNSQPTAIIAVDANGQYTYVNELAAHEAKLPSEDIIGKTMASVMGPNKAAVYEEINAQILKNFEKNKDPDACREQHIQTFGDEDDEVHFRVIKSDHIPLVGDRDYPMGILMIQEDITALTRERRRSEKMLRQLIDTLLSVVDRRDPFSAHHSLHVAQVSKAIAEEMEISPLETKTVDIAGSLMNLGKIFIPPELLTKTGNLSDEERKVVTNSYLVSADLLQDVTFEGPVVETIRQLGETCEGTGPLGLKQEGILVTARILAVANAFVAMISPRAYRDAMTFEKVSNILLEETGTKFDRRSVSALINYLENRGGKEKWAHYRDKPAATS</sequence>
<evidence type="ECO:0000313" key="5">
    <source>
        <dbReference type="Proteomes" id="UP000295304"/>
    </source>
</evidence>
<dbReference type="InterPro" id="IPR013656">
    <property type="entry name" value="PAS_4"/>
</dbReference>
<dbReference type="CDD" id="cd00130">
    <property type="entry name" value="PAS"/>
    <property type="match status" value="1"/>
</dbReference>
<feature type="domain" description="HD-GYP" evidence="3">
    <location>
        <begin position="526"/>
        <end position="720"/>
    </location>
</feature>
<dbReference type="InterPro" id="IPR035965">
    <property type="entry name" value="PAS-like_dom_sf"/>
</dbReference>
<dbReference type="Gene3D" id="1.10.3210.10">
    <property type="entry name" value="Hypothetical protein af1432"/>
    <property type="match status" value="1"/>
</dbReference>
<comment type="caution">
    <text evidence="4">The sequence shown here is derived from an EMBL/GenBank/DDBJ whole genome shotgun (WGS) entry which is preliminary data.</text>
</comment>
<reference evidence="4 5" key="1">
    <citation type="submission" date="2019-03" db="EMBL/GenBank/DDBJ databases">
        <title>Genomic Encyclopedia of Type Strains, Phase IV (KMG-IV): sequencing the most valuable type-strain genomes for metagenomic binning, comparative biology and taxonomic classification.</title>
        <authorList>
            <person name="Goeker M."/>
        </authorList>
    </citation>
    <scope>NUCLEOTIDE SEQUENCE [LARGE SCALE GENOMIC DNA]</scope>
    <source>
        <strain evidence="4 5">DSM 101688</strain>
    </source>
</reference>
<evidence type="ECO:0000313" key="4">
    <source>
        <dbReference type="EMBL" id="TCS61374.1"/>
    </source>
</evidence>
<keyword evidence="1" id="KW-0812">Transmembrane</keyword>
<dbReference type="CDD" id="cd00077">
    <property type="entry name" value="HDc"/>
    <property type="match status" value="1"/>
</dbReference>
<dbReference type="PROSITE" id="PS50112">
    <property type="entry name" value="PAS"/>
    <property type="match status" value="1"/>
</dbReference>
<dbReference type="OrthoDB" id="9176789at2"/>
<name>A0A4R3J7K0_9PROT</name>
<evidence type="ECO:0000259" key="2">
    <source>
        <dbReference type="PROSITE" id="PS50112"/>
    </source>
</evidence>